<dbReference type="SUPFAM" id="SSF51735">
    <property type="entry name" value="NAD(P)-binding Rossmann-fold domains"/>
    <property type="match status" value="1"/>
</dbReference>
<accession>A0A2P7YMA0</accession>
<dbReference type="Pfam" id="PF02423">
    <property type="entry name" value="OCD_Mu_crystall"/>
    <property type="match status" value="1"/>
</dbReference>
<name>A0A2P7YMA0_9ASCO</name>
<dbReference type="PANTHER" id="PTHR13812:SF19">
    <property type="entry name" value="KETIMINE REDUCTASE MU-CRYSTALLIN"/>
    <property type="match status" value="1"/>
</dbReference>
<sequence length="338" mass="36646">MKILSDKVIQKHLLAVNRRQAENGYLPVLEKALADYAANPDVVPPRTVLTSNYPGCDTTHLFMPCAALNSVGAKVMSGGTYNSQNGLGFQGFTGVVDPQSGQLKGVVNAKTLTAFRTALASFSVVHREFGDRLEKFDSIVVFGTGPQAFWHAYLVLKVYGADLVTVVSRTKESALKLCKELQLHSDVKLEALGFSDESVGDRIASAPVVLGCVPSTEPTIKLEYLKTNTKKVITLIGSYKPHMVELDPAFVEKNFRGKVKLIVDSKAHALAEAGELVQSNTKEENLVSLNEYLSGKVEGTTQTESGITVAKIVGLLIMDIYMAEYMLDAVEAPSVEFD</sequence>
<dbReference type="EMBL" id="PYFQ01000009">
    <property type="protein sequence ID" value="PSK37097.1"/>
    <property type="molecule type" value="Genomic_DNA"/>
</dbReference>
<dbReference type="OrthoDB" id="41492at2759"/>
<dbReference type="AlphaFoldDB" id="A0A2P7YMA0"/>
<dbReference type="Gene3D" id="3.40.50.720">
    <property type="entry name" value="NAD(P)-binding Rossmann-like Domain"/>
    <property type="match status" value="1"/>
</dbReference>
<gene>
    <name evidence="2" type="ORF">C7M61_003524</name>
</gene>
<evidence type="ECO:0000313" key="2">
    <source>
        <dbReference type="EMBL" id="PSK37097.1"/>
    </source>
</evidence>
<protein>
    <recommendedName>
        <fullName evidence="4">Ornithine cyclodeaminase</fullName>
    </recommendedName>
</protein>
<dbReference type="PANTHER" id="PTHR13812">
    <property type="entry name" value="KETIMINE REDUCTASE MU-CRYSTALLIN"/>
    <property type="match status" value="1"/>
</dbReference>
<dbReference type="Gene3D" id="3.30.1780.10">
    <property type="entry name" value="ornithine cyclodeaminase, domain 1"/>
    <property type="match status" value="1"/>
</dbReference>
<reference evidence="2" key="1">
    <citation type="submission" date="2018-03" db="EMBL/GenBank/DDBJ databases">
        <title>Candida pseudohaemulonii genome assembly and annotation.</title>
        <authorList>
            <person name="Munoz J.F."/>
            <person name="Gade L.G."/>
            <person name="Chow N.A."/>
            <person name="Litvintseva A.P."/>
            <person name="Loparev V.N."/>
            <person name="Cuomo C.A."/>
        </authorList>
    </citation>
    <scope>NUCLEOTIDE SEQUENCE [LARGE SCALE GENOMIC DNA]</scope>
    <source>
        <strain evidence="2">B12108</strain>
    </source>
</reference>
<dbReference type="RefSeq" id="XP_024712948.1">
    <property type="nucleotide sequence ID" value="XM_024858861.1"/>
</dbReference>
<evidence type="ECO:0008006" key="4">
    <source>
        <dbReference type="Google" id="ProtNLM"/>
    </source>
</evidence>
<proteinExistence type="inferred from homology"/>
<dbReference type="GeneID" id="36566912"/>
<dbReference type="InterPro" id="IPR036291">
    <property type="entry name" value="NAD(P)-bd_dom_sf"/>
</dbReference>
<dbReference type="InterPro" id="IPR003462">
    <property type="entry name" value="ODC_Mu_crystall"/>
</dbReference>
<comment type="similarity">
    <text evidence="1">Belongs to the ornithine cyclodeaminase/mu-crystallin family.</text>
</comment>
<organism evidence="2 3">
    <name type="scientific">Candidozyma pseudohaemuli</name>
    <dbReference type="NCBI Taxonomy" id="418784"/>
    <lineage>
        <taxon>Eukaryota</taxon>
        <taxon>Fungi</taxon>
        <taxon>Dikarya</taxon>
        <taxon>Ascomycota</taxon>
        <taxon>Saccharomycotina</taxon>
        <taxon>Pichiomycetes</taxon>
        <taxon>Metschnikowiaceae</taxon>
        <taxon>Candidozyma</taxon>
    </lineage>
</organism>
<keyword evidence="3" id="KW-1185">Reference proteome</keyword>
<evidence type="ECO:0000313" key="3">
    <source>
        <dbReference type="Proteomes" id="UP000241107"/>
    </source>
</evidence>
<dbReference type="Proteomes" id="UP000241107">
    <property type="component" value="Unassembled WGS sequence"/>
</dbReference>
<dbReference type="GO" id="GO:0005737">
    <property type="term" value="C:cytoplasm"/>
    <property type="evidence" value="ECO:0007669"/>
    <property type="project" value="TreeGrafter"/>
</dbReference>
<dbReference type="STRING" id="418784.A0A2P7YMA0"/>
<evidence type="ECO:0000256" key="1">
    <source>
        <dbReference type="ARBA" id="ARBA00008903"/>
    </source>
</evidence>
<dbReference type="InterPro" id="IPR023401">
    <property type="entry name" value="ODC_N"/>
</dbReference>
<dbReference type="VEuPathDB" id="FungiDB:C7M61_003524"/>
<comment type="caution">
    <text evidence="2">The sequence shown here is derived from an EMBL/GenBank/DDBJ whole genome shotgun (WGS) entry which is preliminary data.</text>
</comment>